<dbReference type="EMBL" id="JAAGRN010000009">
    <property type="protein sequence ID" value="NDY84131.1"/>
    <property type="molecule type" value="Genomic_DNA"/>
</dbReference>
<proteinExistence type="predicted"/>
<protein>
    <recommendedName>
        <fullName evidence="1">UGSC-like domain-containing protein</fullName>
    </recommendedName>
</protein>
<sequence>MTIRVLDPRLSAEGEALRLAPPLKSLEGAVIGMIDNAKIGTSKLFDYIAEILKKEHGAREFLRVRKPDATKPVPPEMLASISGADAILAATGD</sequence>
<evidence type="ECO:0000259" key="1">
    <source>
        <dbReference type="Pfam" id="PF24696"/>
    </source>
</evidence>
<reference evidence="2" key="1">
    <citation type="submission" date="2020-02" db="EMBL/GenBank/DDBJ databases">
        <authorList>
            <person name="Chen W.-M."/>
        </authorList>
    </citation>
    <scope>NUCLEOTIDE SEQUENCE</scope>
    <source>
        <strain evidence="2">NBD-18</strain>
    </source>
</reference>
<name>A0A6B2R1D9_9BURK</name>
<feature type="domain" description="UGSC-like" evidence="1">
    <location>
        <begin position="4"/>
        <end position="93"/>
    </location>
</feature>
<organism evidence="2">
    <name type="scientific">Sheuella amnicola</name>
    <dbReference type="NCBI Taxonomy" id="2707330"/>
    <lineage>
        <taxon>Bacteria</taxon>
        <taxon>Pseudomonadati</taxon>
        <taxon>Pseudomonadota</taxon>
        <taxon>Betaproteobacteria</taxon>
        <taxon>Burkholderiales</taxon>
        <taxon>Alcaligenaceae</taxon>
        <taxon>Sheuella</taxon>
    </lineage>
</organism>
<dbReference type="AlphaFoldDB" id="A0A6B2R1D9"/>
<gene>
    <name evidence="2" type="ORF">G3I67_12915</name>
</gene>
<comment type="caution">
    <text evidence="2">The sequence shown here is derived from an EMBL/GenBank/DDBJ whole genome shotgun (WGS) entry which is preliminary data.</text>
</comment>
<evidence type="ECO:0000313" key="2">
    <source>
        <dbReference type="EMBL" id="NDY84131.1"/>
    </source>
</evidence>
<dbReference type="InterPro" id="IPR057767">
    <property type="entry name" value="UGSC-like_dom"/>
</dbReference>
<dbReference type="Pfam" id="PF24696">
    <property type="entry name" value="UGSC"/>
    <property type="match status" value="1"/>
</dbReference>
<accession>A0A6B2R1D9</accession>